<feature type="domain" description="S1 motif" evidence="5">
    <location>
        <begin position="216"/>
        <end position="284"/>
    </location>
</feature>
<dbReference type="OrthoDB" id="9804077at2"/>
<reference evidence="7" key="1">
    <citation type="submission" date="2016-10" db="EMBL/GenBank/DDBJ databases">
        <authorList>
            <person name="Varghese N."/>
            <person name="Submissions S."/>
        </authorList>
    </citation>
    <scope>NUCLEOTIDE SEQUENCE [LARGE SCALE GENOMIC DNA]</scope>
    <source>
        <strain evidence="7">DSM 8987</strain>
    </source>
</reference>
<evidence type="ECO:0000256" key="3">
    <source>
        <dbReference type="ARBA" id="ARBA00023274"/>
    </source>
</evidence>
<name>A0A1G7CBU6_9BACT</name>
<dbReference type="SUPFAM" id="SSF50249">
    <property type="entry name" value="Nucleic acid-binding proteins"/>
    <property type="match status" value="4"/>
</dbReference>
<feature type="region of interest" description="Disordered" evidence="4">
    <location>
        <begin position="378"/>
        <end position="419"/>
    </location>
</feature>
<keyword evidence="2 6" id="KW-0689">Ribosomal protein</keyword>
<dbReference type="PROSITE" id="PS50126">
    <property type="entry name" value="S1"/>
    <property type="match status" value="4"/>
</dbReference>
<feature type="domain" description="S1 motif" evidence="5">
    <location>
        <begin position="301"/>
        <end position="371"/>
    </location>
</feature>
<evidence type="ECO:0000313" key="6">
    <source>
        <dbReference type="EMBL" id="SDE36196.1"/>
    </source>
</evidence>
<sequence>MNDKLFDEREEELDAQDALTDEEMTEGDFAALLEESLSGTGRLEIGQQIEATILQIGQDWVFLDVGQKGEGVLDVRELQDDAGALTAQVGERVAVYFMSRAGGELRFTRRIGSGPAGAAQLEEAWRSGIPVEGRVEKEIKGGYEIALPGSARAFCPFSQIGLRRQDDPATLIGQSFPVKISQFGAQGRNIVVSRRAVLEEERRARREELRKTLKEGQRVMGEVTSIRDFGAFVDIGGIEGLLPIAEVSYGRVENLADLLQVGQQLELMVKSLDWQAERFSFSLRDTLADPWGQVRERFPVGSTHQGKVVRLAPFGAFVQLDEGIDGLVHISRLGAGKRISHPREVLQEGQPLAVAIESIDEAAHRIALVPAEAAAEVAPTSWNERPAATAGAGRSGLGSLGDLLRASQDKKTRGRERRR</sequence>
<dbReference type="PANTHER" id="PTHR10724">
    <property type="entry name" value="30S RIBOSOMAL PROTEIN S1"/>
    <property type="match status" value="1"/>
</dbReference>
<dbReference type="PRINTS" id="PR00681">
    <property type="entry name" value="RIBOSOMALS1"/>
</dbReference>
<dbReference type="InterPro" id="IPR035104">
    <property type="entry name" value="Ribosomal_protein_S1-like"/>
</dbReference>
<dbReference type="GO" id="GO:0006412">
    <property type="term" value="P:translation"/>
    <property type="evidence" value="ECO:0007669"/>
    <property type="project" value="TreeGrafter"/>
</dbReference>
<dbReference type="STRING" id="57664.SAMN05661003_10910"/>
<dbReference type="Gene3D" id="2.40.50.140">
    <property type="entry name" value="Nucleic acid-binding proteins"/>
    <property type="match status" value="3"/>
</dbReference>
<gene>
    <name evidence="6" type="ORF">SAMN05661003_10910</name>
</gene>
<dbReference type="InterPro" id="IPR012340">
    <property type="entry name" value="NA-bd_OB-fold"/>
</dbReference>
<dbReference type="Pfam" id="PF00575">
    <property type="entry name" value="S1"/>
    <property type="match status" value="2"/>
</dbReference>
<evidence type="ECO:0000256" key="4">
    <source>
        <dbReference type="SAM" id="MobiDB-lite"/>
    </source>
</evidence>
<accession>A0A1G7CBU6</accession>
<dbReference type="EMBL" id="FNAQ01000009">
    <property type="protein sequence ID" value="SDE36196.1"/>
    <property type="molecule type" value="Genomic_DNA"/>
</dbReference>
<dbReference type="InterPro" id="IPR050437">
    <property type="entry name" value="Ribos_protein_bS1-like"/>
</dbReference>
<keyword evidence="7" id="KW-1185">Reference proteome</keyword>
<evidence type="ECO:0000256" key="2">
    <source>
        <dbReference type="ARBA" id="ARBA00022980"/>
    </source>
</evidence>
<dbReference type="GO" id="GO:0003735">
    <property type="term" value="F:structural constituent of ribosome"/>
    <property type="evidence" value="ECO:0007669"/>
    <property type="project" value="TreeGrafter"/>
</dbReference>
<keyword evidence="3" id="KW-0687">Ribonucleoprotein</keyword>
<proteinExistence type="inferred from homology"/>
<dbReference type="GO" id="GO:0003729">
    <property type="term" value="F:mRNA binding"/>
    <property type="evidence" value="ECO:0007669"/>
    <property type="project" value="TreeGrafter"/>
</dbReference>
<dbReference type="InterPro" id="IPR003029">
    <property type="entry name" value="S1_domain"/>
</dbReference>
<dbReference type="AlphaFoldDB" id="A0A1G7CBU6"/>
<evidence type="ECO:0000259" key="5">
    <source>
        <dbReference type="PROSITE" id="PS50126"/>
    </source>
</evidence>
<protein>
    <submittedName>
        <fullName evidence="6">SSU ribosomal protein S1P</fullName>
    </submittedName>
</protein>
<evidence type="ECO:0000313" key="7">
    <source>
        <dbReference type="Proteomes" id="UP000243205"/>
    </source>
</evidence>
<dbReference type="GO" id="GO:0022627">
    <property type="term" value="C:cytosolic small ribosomal subunit"/>
    <property type="evidence" value="ECO:0007669"/>
    <property type="project" value="TreeGrafter"/>
</dbReference>
<dbReference type="SMART" id="SM00316">
    <property type="entry name" value="S1"/>
    <property type="match status" value="4"/>
</dbReference>
<dbReference type="RefSeq" id="WP_092078525.1">
    <property type="nucleotide sequence ID" value="NZ_FNAQ01000009.1"/>
</dbReference>
<dbReference type="Proteomes" id="UP000243205">
    <property type="component" value="Unassembled WGS sequence"/>
</dbReference>
<dbReference type="PANTHER" id="PTHR10724:SF7">
    <property type="entry name" value="SMALL RIBOSOMAL SUBUNIT PROTEIN BS1C"/>
    <property type="match status" value="1"/>
</dbReference>
<organism evidence="6 7">
    <name type="scientific">Desulfuromonas thiophila</name>
    <dbReference type="NCBI Taxonomy" id="57664"/>
    <lineage>
        <taxon>Bacteria</taxon>
        <taxon>Pseudomonadati</taxon>
        <taxon>Thermodesulfobacteriota</taxon>
        <taxon>Desulfuromonadia</taxon>
        <taxon>Desulfuromonadales</taxon>
        <taxon>Desulfuromonadaceae</taxon>
        <taxon>Desulfuromonas</taxon>
    </lineage>
</organism>
<comment type="similarity">
    <text evidence="1">Belongs to the bacterial ribosomal protein bS1 family.</text>
</comment>
<dbReference type="NCBIfam" id="NF005208">
    <property type="entry name" value="PRK06676.1"/>
    <property type="match status" value="1"/>
</dbReference>
<dbReference type="CDD" id="cd04465">
    <property type="entry name" value="S1_RPS1_repeat_ec2_hs2"/>
    <property type="match status" value="1"/>
</dbReference>
<feature type="domain" description="S1 motif" evidence="5">
    <location>
        <begin position="46"/>
        <end position="110"/>
    </location>
</feature>
<feature type="domain" description="S1 motif" evidence="5">
    <location>
        <begin position="128"/>
        <end position="195"/>
    </location>
</feature>
<evidence type="ECO:0000256" key="1">
    <source>
        <dbReference type="ARBA" id="ARBA00006767"/>
    </source>
</evidence>